<dbReference type="EMBL" id="FZNV01000004">
    <property type="protein sequence ID" value="SNR64299.1"/>
    <property type="molecule type" value="Genomic_DNA"/>
</dbReference>
<dbReference type="Proteomes" id="UP000198337">
    <property type="component" value="Unassembled WGS sequence"/>
</dbReference>
<sequence length="71" mass="8196">MFVDSIFLGGEITSLENNVKTKINTSRAKIKTDRAATTNIYSPERVRKGIYIEFEKYNSMDYHPLKGFLSF</sequence>
<gene>
    <name evidence="1" type="ORF">SAMN04488009_2921</name>
</gene>
<organism evidence="1 2">
    <name type="scientific">Maribacter sedimenticola</name>
    <dbReference type="NCBI Taxonomy" id="228956"/>
    <lineage>
        <taxon>Bacteria</taxon>
        <taxon>Pseudomonadati</taxon>
        <taxon>Bacteroidota</taxon>
        <taxon>Flavobacteriia</taxon>
        <taxon>Flavobacteriales</taxon>
        <taxon>Flavobacteriaceae</taxon>
        <taxon>Maribacter</taxon>
    </lineage>
</organism>
<protein>
    <submittedName>
        <fullName evidence="1">Uncharacterized protein</fullName>
    </submittedName>
</protein>
<accession>A0ABY1SK13</accession>
<evidence type="ECO:0000313" key="1">
    <source>
        <dbReference type="EMBL" id="SNR64299.1"/>
    </source>
</evidence>
<name>A0ABY1SK13_9FLAO</name>
<proteinExistence type="predicted"/>
<comment type="caution">
    <text evidence="1">The sequence shown here is derived from an EMBL/GenBank/DDBJ whole genome shotgun (WGS) entry which is preliminary data.</text>
</comment>
<keyword evidence="2" id="KW-1185">Reference proteome</keyword>
<reference evidence="1 2" key="1">
    <citation type="submission" date="2017-06" db="EMBL/GenBank/DDBJ databases">
        <authorList>
            <person name="Varghese N."/>
            <person name="Submissions S."/>
        </authorList>
    </citation>
    <scope>NUCLEOTIDE SEQUENCE [LARGE SCALE GENOMIC DNA]</scope>
    <source>
        <strain evidence="1 2">DSM 19840</strain>
    </source>
</reference>
<evidence type="ECO:0000313" key="2">
    <source>
        <dbReference type="Proteomes" id="UP000198337"/>
    </source>
</evidence>